<dbReference type="Proteomes" id="UP000248865">
    <property type="component" value="Unassembled WGS sequence"/>
</dbReference>
<accession>A0A0F3WFJ5</accession>
<dbReference type="EMBL" id="QFSS01000301">
    <property type="protein sequence ID" value="PZZ62625.1"/>
    <property type="molecule type" value="Genomic_DNA"/>
</dbReference>
<evidence type="ECO:0000313" key="1">
    <source>
        <dbReference type="EMBL" id="PZZ62625.1"/>
    </source>
</evidence>
<sequence length="64" mass="7212">MSVGRGNRYLLRCFEHHEAEYIPVNAALSNDLFFKDLTRSLFGNFDLTVLKYPVACGAFLPSDA</sequence>
<reference evidence="1 2" key="1">
    <citation type="submission" date="2018-05" db="EMBL/GenBank/DDBJ databases">
        <title>Genomic sequencing of EHEC O26 New European Clone.</title>
        <authorList>
            <person name="Karnisova L."/>
            <person name="Nunvar J."/>
            <person name="Marejkova M."/>
            <person name="Mellmann A."/>
            <person name="Drevinek P."/>
            <person name="Blahova K."/>
            <person name="Bielaszewska M."/>
        </authorList>
    </citation>
    <scope>NUCLEOTIDE SEQUENCE [LARGE SCALE GENOMIC DNA]</scope>
    <source>
        <strain evidence="1 2">14-391</strain>
    </source>
</reference>
<dbReference type="AlphaFoldDB" id="A0A0F3WFJ5"/>
<organism evidence="1 2">
    <name type="scientific">Escherichia coli</name>
    <dbReference type="NCBI Taxonomy" id="562"/>
    <lineage>
        <taxon>Bacteria</taxon>
        <taxon>Pseudomonadati</taxon>
        <taxon>Pseudomonadota</taxon>
        <taxon>Gammaproteobacteria</taxon>
        <taxon>Enterobacterales</taxon>
        <taxon>Enterobacteriaceae</taxon>
        <taxon>Escherichia</taxon>
    </lineage>
</organism>
<proteinExistence type="predicted"/>
<comment type="caution">
    <text evidence="1">The sequence shown here is derived from an EMBL/GenBank/DDBJ whole genome shotgun (WGS) entry which is preliminary data.</text>
</comment>
<gene>
    <name evidence="1" type="ORF">DIV22_22620</name>
</gene>
<evidence type="ECO:0000313" key="2">
    <source>
        <dbReference type="Proteomes" id="UP000248865"/>
    </source>
</evidence>
<protein>
    <submittedName>
        <fullName evidence="1">Uncharacterized protein</fullName>
    </submittedName>
</protein>
<name>A0A0F3WFJ5_ECOLX</name>